<dbReference type="GO" id="GO:0006631">
    <property type="term" value="P:fatty acid metabolic process"/>
    <property type="evidence" value="ECO:0007669"/>
    <property type="project" value="TreeGrafter"/>
</dbReference>
<gene>
    <name evidence="4" type="ORF">A6M21_05650</name>
</gene>
<name>A0A1B7LHD8_9FIRM</name>
<dbReference type="PANTHER" id="PTHR43201">
    <property type="entry name" value="ACYL-COA SYNTHETASE"/>
    <property type="match status" value="1"/>
</dbReference>
<dbReference type="Gene3D" id="3.40.50.980">
    <property type="match status" value="2"/>
</dbReference>
<evidence type="ECO:0000313" key="5">
    <source>
        <dbReference type="Proteomes" id="UP000078532"/>
    </source>
</evidence>
<dbReference type="PANTHER" id="PTHR43201:SF5">
    <property type="entry name" value="MEDIUM-CHAIN ACYL-COA LIGASE ACSF2, MITOCHONDRIAL"/>
    <property type="match status" value="1"/>
</dbReference>
<proteinExistence type="inferred from homology"/>
<sequence>MNTGWPWVVDLLAGRSSLTPGLRAVYDRSSRVWYTFKDLNFRANKLANYLKDELGLVQGDRVAILAHNRIECFDLFFATQKTNIISFPLNVRLSSTEMDELLAQAEPRVLCFENALEEKAASLTFPFETKVRVGTAKHKILETEDYEAILQSSSACAPQANHFSFHDTHLLLSTGGTTGLPKLAMSPHRMVYMNIINEIMSWNITGGDSATIVLPLFHTGGWHLWKTWIR</sequence>
<reference evidence="4 5" key="1">
    <citation type="submission" date="2016-04" db="EMBL/GenBank/DDBJ databases">
        <authorList>
            <person name="Evans L.H."/>
            <person name="Alamgir A."/>
            <person name="Owens N."/>
            <person name="Weber N.D."/>
            <person name="Virtaneva K."/>
            <person name="Barbian K."/>
            <person name="Babar A."/>
            <person name="Rosenke K."/>
        </authorList>
    </citation>
    <scope>NUCLEOTIDE SEQUENCE [LARGE SCALE GENOMIC DNA]</scope>
    <source>
        <strain evidence="4 5">LMa1</strain>
    </source>
</reference>
<dbReference type="Pfam" id="PF00501">
    <property type="entry name" value="AMP-binding"/>
    <property type="match status" value="1"/>
</dbReference>
<comment type="caution">
    <text evidence="4">The sequence shown here is derived from an EMBL/GenBank/DDBJ whole genome shotgun (WGS) entry which is preliminary data.</text>
</comment>
<dbReference type="SUPFAM" id="SSF56801">
    <property type="entry name" value="Acetyl-CoA synthetase-like"/>
    <property type="match status" value="1"/>
</dbReference>
<evidence type="ECO:0000256" key="2">
    <source>
        <dbReference type="ARBA" id="ARBA00022598"/>
    </source>
</evidence>
<dbReference type="STRING" id="1838280.A6M21_05650"/>
<accession>A0A1B7LHD8</accession>
<organism evidence="4 5">
    <name type="scientific">Desulfotomaculum copahuensis</name>
    <dbReference type="NCBI Taxonomy" id="1838280"/>
    <lineage>
        <taxon>Bacteria</taxon>
        <taxon>Bacillati</taxon>
        <taxon>Bacillota</taxon>
        <taxon>Clostridia</taxon>
        <taxon>Eubacteriales</taxon>
        <taxon>Desulfotomaculaceae</taxon>
        <taxon>Desulfotomaculum</taxon>
    </lineage>
</organism>
<dbReference type="Proteomes" id="UP000078532">
    <property type="component" value="Unassembled WGS sequence"/>
</dbReference>
<evidence type="ECO:0000313" key="4">
    <source>
        <dbReference type="EMBL" id="OAT85599.1"/>
    </source>
</evidence>
<keyword evidence="2" id="KW-0436">Ligase</keyword>
<dbReference type="GO" id="GO:0031956">
    <property type="term" value="F:medium-chain fatty acid-CoA ligase activity"/>
    <property type="evidence" value="ECO:0007669"/>
    <property type="project" value="TreeGrafter"/>
</dbReference>
<feature type="domain" description="AMP-dependent synthetase/ligase" evidence="3">
    <location>
        <begin position="19"/>
        <end position="222"/>
    </location>
</feature>
<evidence type="ECO:0000256" key="1">
    <source>
        <dbReference type="ARBA" id="ARBA00006432"/>
    </source>
</evidence>
<dbReference type="AlphaFoldDB" id="A0A1B7LHD8"/>
<dbReference type="EMBL" id="LYVF01000054">
    <property type="protein sequence ID" value="OAT85599.1"/>
    <property type="molecule type" value="Genomic_DNA"/>
</dbReference>
<keyword evidence="5" id="KW-1185">Reference proteome</keyword>
<evidence type="ECO:0000259" key="3">
    <source>
        <dbReference type="Pfam" id="PF00501"/>
    </source>
</evidence>
<comment type="similarity">
    <text evidence="1">Belongs to the ATP-dependent AMP-binding enzyme family.</text>
</comment>
<protein>
    <recommendedName>
        <fullName evidence="3">AMP-dependent synthetase/ligase domain-containing protein</fullName>
    </recommendedName>
</protein>
<dbReference type="InterPro" id="IPR000873">
    <property type="entry name" value="AMP-dep_synth/lig_dom"/>
</dbReference>